<evidence type="ECO:0000256" key="8">
    <source>
        <dbReference type="SAM" id="MobiDB-lite"/>
    </source>
</evidence>
<sequence length="428" mass="44722">MTGLRPGPGRRRPLTRLRLRGSVPPASGPVAPRRAVVANGAARPSERRGPERPDPDEAVRYGLRVAAGYAWRSVAVAVAVYLVFVALGRLHFVAISVFVGLLITALLRPLTDLLARRVPRGGAVAIAIIQAIVVVGGVVTFVATQAVGQFGRLIGQFATGIREIEVLLSGPPLRLPAGELNRWTTQGLAWLAENRGRLAAQAAGEASVVAELFAGLALAVFCSLFFLHSGERLWSWVLGQLPVRRTRWDAAGRAGWTAFAGYTRGVVIVAVSNATLVGIALFLLKVPLALPLTLLVLLGAFIPLIGAPIALWIATLVALAGRGPLTALAVLVLIVVIGQIEGHVLHPFIMSRAVKLHPVVVAVSVASGTVLAGIIGAVVAVPMVAVAWATFAQLRAMSALDDADAEAPDPRDADPPPPGTPVTPPTVL</sequence>
<dbReference type="EMBL" id="JAVREJ010000014">
    <property type="protein sequence ID" value="MDT0351689.1"/>
    <property type="molecule type" value="Genomic_DNA"/>
</dbReference>
<dbReference type="Pfam" id="PF01594">
    <property type="entry name" value="AI-2E_transport"/>
    <property type="match status" value="1"/>
</dbReference>
<keyword evidence="6 9" id="KW-1133">Transmembrane helix</keyword>
<keyword evidence="3" id="KW-0813">Transport</keyword>
<feature type="transmembrane region" description="Helical" evidence="9">
    <location>
        <begin position="290"/>
        <end position="313"/>
    </location>
</feature>
<keyword evidence="5 9" id="KW-0812">Transmembrane</keyword>
<feature type="transmembrane region" description="Helical" evidence="9">
    <location>
        <begin position="325"/>
        <end position="345"/>
    </location>
</feature>
<evidence type="ECO:0000256" key="9">
    <source>
        <dbReference type="SAM" id="Phobius"/>
    </source>
</evidence>
<evidence type="ECO:0000313" key="10">
    <source>
        <dbReference type="EMBL" id="MDT0351689.1"/>
    </source>
</evidence>
<keyword evidence="11" id="KW-1185">Reference proteome</keyword>
<comment type="caution">
    <text evidence="10">The sequence shown here is derived from an EMBL/GenBank/DDBJ whole genome shotgun (WGS) entry which is preliminary data.</text>
</comment>
<name>A0ABU2NEK6_9PSEU</name>
<feature type="compositionally biased region" description="Basic and acidic residues" evidence="8">
    <location>
        <begin position="44"/>
        <end position="55"/>
    </location>
</feature>
<gene>
    <name evidence="10" type="ORF">RM445_19380</name>
</gene>
<feature type="region of interest" description="Disordered" evidence="8">
    <location>
        <begin position="403"/>
        <end position="428"/>
    </location>
</feature>
<feature type="compositionally biased region" description="Pro residues" evidence="8">
    <location>
        <begin position="415"/>
        <end position="428"/>
    </location>
</feature>
<evidence type="ECO:0000256" key="6">
    <source>
        <dbReference type="ARBA" id="ARBA00022989"/>
    </source>
</evidence>
<keyword evidence="4" id="KW-1003">Cell membrane</keyword>
<protein>
    <submittedName>
        <fullName evidence="10">AI-2E family transporter</fullName>
    </submittedName>
</protein>
<keyword evidence="7 9" id="KW-0472">Membrane</keyword>
<dbReference type="PANTHER" id="PTHR21716">
    <property type="entry name" value="TRANSMEMBRANE PROTEIN"/>
    <property type="match status" value="1"/>
</dbReference>
<feature type="region of interest" description="Disordered" evidence="8">
    <location>
        <begin position="1"/>
        <end position="55"/>
    </location>
</feature>
<comment type="similarity">
    <text evidence="2">Belongs to the autoinducer-2 exporter (AI-2E) (TC 2.A.86) family.</text>
</comment>
<evidence type="ECO:0000256" key="4">
    <source>
        <dbReference type="ARBA" id="ARBA00022475"/>
    </source>
</evidence>
<evidence type="ECO:0000256" key="2">
    <source>
        <dbReference type="ARBA" id="ARBA00009773"/>
    </source>
</evidence>
<comment type="subcellular location">
    <subcellularLocation>
        <location evidence="1">Cell membrane</location>
        <topology evidence="1">Multi-pass membrane protein</topology>
    </subcellularLocation>
</comment>
<evidence type="ECO:0000313" key="11">
    <source>
        <dbReference type="Proteomes" id="UP001183202"/>
    </source>
</evidence>
<dbReference type="Proteomes" id="UP001183202">
    <property type="component" value="Unassembled WGS sequence"/>
</dbReference>
<feature type="transmembrane region" description="Helical" evidence="9">
    <location>
        <begin position="265"/>
        <end position="284"/>
    </location>
</feature>
<evidence type="ECO:0000256" key="1">
    <source>
        <dbReference type="ARBA" id="ARBA00004651"/>
    </source>
</evidence>
<reference evidence="11" key="1">
    <citation type="submission" date="2023-07" db="EMBL/GenBank/DDBJ databases">
        <title>30 novel species of actinomycetes from the DSMZ collection.</title>
        <authorList>
            <person name="Nouioui I."/>
        </authorList>
    </citation>
    <scope>NUCLEOTIDE SEQUENCE [LARGE SCALE GENOMIC DNA]</scope>
    <source>
        <strain evidence="11">DSM 45834</strain>
    </source>
</reference>
<feature type="transmembrane region" description="Helical" evidence="9">
    <location>
        <begin position="93"/>
        <end position="111"/>
    </location>
</feature>
<feature type="transmembrane region" description="Helical" evidence="9">
    <location>
        <begin position="365"/>
        <end position="391"/>
    </location>
</feature>
<dbReference type="PANTHER" id="PTHR21716:SF53">
    <property type="entry name" value="PERMEASE PERM-RELATED"/>
    <property type="match status" value="1"/>
</dbReference>
<organism evidence="10 11">
    <name type="scientific">Pseudonocardia charpentierae</name>
    <dbReference type="NCBI Taxonomy" id="3075545"/>
    <lineage>
        <taxon>Bacteria</taxon>
        <taxon>Bacillati</taxon>
        <taxon>Actinomycetota</taxon>
        <taxon>Actinomycetes</taxon>
        <taxon>Pseudonocardiales</taxon>
        <taxon>Pseudonocardiaceae</taxon>
        <taxon>Pseudonocardia</taxon>
    </lineage>
</organism>
<evidence type="ECO:0000256" key="3">
    <source>
        <dbReference type="ARBA" id="ARBA00022448"/>
    </source>
</evidence>
<feature type="transmembrane region" description="Helical" evidence="9">
    <location>
        <begin position="123"/>
        <end position="143"/>
    </location>
</feature>
<evidence type="ECO:0000256" key="5">
    <source>
        <dbReference type="ARBA" id="ARBA00022692"/>
    </source>
</evidence>
<dbReference type="InterPro" id="IPR002549">
    <property type="entry name" value="AI-2E-like"/>
</dbReference>
<feature type="compositionally biased region" description="Basic residues" evidence="8">
    <location>
        <begin position="8"/>
        <end position="19"/>
    </location>
</feature>
<evidence type="ECO:0000256" key="7">
    <source>
        <dbReference type="ARBA" id="ARBA00023136"/>
    </source>
</evidence>
<proteinExistence type="inferred from homology"/>
<feature type="transmembrane region" description="Helical" evidence="9">
    <location>
        <begin position="69"/>
        <end position="87"/>
    </location>
</feature>
<feature type="transmembrane region" description="Helical" evidence="9">
    <location>
        <begin position="208"/>
        <end position="227"/>
    </location>
</feature>
<accession>A0ABU2NEK6</accession>